<comment type="caution">
    <text evidence="2">The sequence shown here is derived from an EMBL/GenBank/DDBJ whole genome shotgun (WGS) entry which is preliminary data.</text>
</comment>
<dbReference type="AlphaFoldDB" id="A0AAW6RJ30"/>
<organism evidence="2 3">
    <name type="scientific">Ottowia cancrivicina</name>
    <dbReference type="NCBI Taxonomy" id="3040346"/>
    <lineage>
        <taxon>Bacteria</taxon>
        <taxon>Pseudomonadati</taxon>
        <taxon>Pseudomonadota</taxon>
        <taxon>Betaproteobacteria</taxon>
        <taxon>Burkholderiales</taxon>
        <taxon>Comamonadaceae</taxon>
        <taxon>Ottowia</taxon>
    </lineage>
</organism>
<dbReference type="Proteomes" id="UP001237156">
    <property type="component" value="Unassembled WGS sequence"/>
</dbReference>
<dbReference type="InterPro" id="IPR036291">
    <property type="entry name" value="NAD(P)-bd_dom_sf"/>
</dbReference>
<keyword evidence="1" id="KW-0732">Signal</keyword>
<gene>
    <name evidence="2" type="ORF">QB898_03760</name>
</gene>
<feature type="signal peptide" evidence="1">
    <location>
        <begin position="1"/>
        <end position="17"/>
    </location>
</feature>
<sequence>MNVVVAACGAAALQASAAAGGRVPPVAADIAIGQRHAAVFAARQDFGIAAPNAGGPPPDDFRQFDTAARQQAVQANMLIPIELIRASITDMA</sequence>
<keyword evidence="3" id="KW-1185">Reference proteome</keyword>
<accession>A0AAW6RJ30</accession>
<name>A0AAW6RJ30_9BURK</name>
<feature type="chain" id="PRO_5043823746" evidence="1">
    <location>
        <begin position="18"/>
        <end position="92"/>
    </location>
</feature>
<proteinExistence type="predicted"/>
<protein>
    <submittedName>
        <fullName evidence="2">Uncharacterized protein</fullName>
    </submittedName>
</protein>
<evidence type="ECO:0000256" key="1">
    <source>
        <dbReference type="SAM" id="SignalP"/>
    </source>
</evidence>
<dbReference type="EMBL" id="JARVII010000005">
    <property type="protein sequence ID" value="MDG9698844.1"/>
    <property type="molecule type" value="Genomic_DNA"/>
</dbReference>
<reference evidence="2 3" key="1">
    <citation type="submission" date="2023-04" db="EMBL/GenBank/DDBJ databases">
        <title>Ottowia paracancer sp. nov., isolated from human stomach.</title>
        <authorList>
            <person name="Song Y."/>
        </authorList>
    </citation>
    <scope>NUCLEOTIDE SEQUENCE [LARGE SCALE GENOMIC DNA]</scope>
    <source>
        <strain evidence="2 3">10c7w1</strain>
    </source>
</reference>
<dbReference type="SUPFAM" id="SSF51735">
    <property type="entry name" value="NAD(P)-binding Rossmann-fold domains"/>
    <property type="match status" value="1"/>
</dbReference>
<evidence type="ECO:0000313" key="2">
    <source>
        <dbReference type="EMBL" id="MDG9698844.1"/>
    </source>
</evidence>
<evidence type="ECO:0000313" key="3">
    <source>
        <dbReference type="Proteomes" id="UP001237156"/>
    </source>
</evidence>